<evidence type="ECO:0000313" key="2">
    <source>
        <dbReference type="EMBL" id="OXR45170.1"/>
    </source>
</evidence>
<keyword evidence="3" id="KW-1185">Reference proteome</keyword>
<dbReference type="EMBL" id="NGAF01000005">
    <property type="protein sequence ID" value="OXR45170.1"/>
    <property type="molecule type" value="Genomic_DNA"/>
</dbReference>
<feature type="compositionally biased region" description="Low complexity" evidence="1">
    <location>
        <begin position="146"/>
        <end position="157"/>
    </location>
</feature>
<name>A0A231H8M8_9NOCA</name>
<feature type="compositionally biased region" description="Pro residues" evidence="1">
    <location>
        <begin position="168"/>
        <end position="183"/>
    </location>
</feature>
<evidence type="ECO:0000256" key="1">
    <source>
        <dbReference type="SAM" id="MobiDB-lite"/>
    </source>
</evidence>
<proteinExistence type="predicted"/>
<feature type="region of interest" description="Disordered" evidence="1">
    <location>
        <begin position="49"/>
        <end position="188"/>
    </location>
</feature>
<sequence>MPVWPPGGWLRMPPTGATAGFGHSARPVACPTCSRCRSGKPWLISTADAASTPSLPGRPHTCGTGSRPGWASAVNVNTTGPGPPSPTSVTSPPDTHEPCWPADPSTIPPISPTTCAFTQLRSTGNRSWQSPAPGGRSRNASKPPRTNAASTTTKSANGIPGTGTSPWPCSPMPSSPSPPPPTQKPRGLGRLTVADVRRLLAIVLHPARTLAHALAACHWRRRHQAHA</sequence>
<comment type="caution">
    <text evidence="2">The sequence shown here is derived from an EMBL/GenBank/DDBJ whole genome shotgun (WGS) entry which is preliminary data.</text>
</comment>
<reference evidence="2 3" key="1">
    <citation type="submission" date="2017-07" db="EMBL/GenBank/DDBJ databases">
        <title>First draft Genome Sequence of Nocardia cerradoensis isolated from human infection.</title>
        <authorList>
            <person name="Carrasco G."/>
        </authorList>
    </citation>
    <scope>NUCLEOTIDE SEQUENCE [LARGE SCALE GENOMIC DNA]</scope>
    <source>
        <strain evidence="2 3">CNM20130759</strain>
    </source>
</reference>
<dbReference type="Proteomes" id="UP000215506">
    <property type="component" value="Unassembled WGS sequence"/>
</dbReference>
<evidence type="ECO:0000313" key="3">
    <source>
        <dbReference type="Proteomes" id="UP000215506"/>
    </source>
</evidence>
<dbReference type="AlphaFoldDB" id="A0A231H8M8"/>
<organism evidence="2 3">
    <name type="scientific">Nocardia cerradoensis</name>
    <dbReference type="NCBI Taxonomy" id="85688"/>
    <lineage>
        <taxon>Bacteria</taxon>
        <taxon>Bacillati</taxon>
        <taxon>Actinomycetota</taxon>
        <taxon>Actinomycetes</taxon>
        <taxon>Mycobacteriales</taxon>
        <taxon>Nocardiaceae</taxon>
        <taxon>Nocardia</taxon>
    </lineage>
</organism>
<accession>A0A231H8M8</accession>
<feature type="compositionally biased region" description="Polar residues" evidence="1">
    <location>
        <begin position="115"/>
        <end position="130"/>
    </location>
</feature>
<protein>
    <submittedName>
        <fullName evidence="2">Uncharacterized protein</fullName>
    </submittedName>
</protein>
<gene>
    <name evidence="2" type="ORF">B7C42_03128</name>
</gene>